<feature type="transmembrane region" description="Helical" evidence="8">
    <location>
        <begin position="502"/>
        <end position="521"/>
    </location>
</feature>
<feature type="transmembrane region" description="Helical" evidence="8">
    <location>
        <begin position="192"/>
        <end position="215"/>
    </location>
</feature>
<feature type="transmembrane region" description="Helical" evidence="8">
    <location>
        <begin position="405"/>
        <end position="427"/>
    </location>
</feature>
<evidence type="ECO:0000256" key="8">
    <source>
        <dbReference type="SAM" id="Phobius"/>
    </source>
</evidence>
<keyword evidence="6 8" id="KW-1133">Transmembrane helix</keyword>
<feature type="transmembrane region" description="Helical" evidence="8">
    <location>
        <begin position="335"/>
        <end position="357"/>
    </location>
</feature>
<name>A0A8T1VVB6_9STRA</name>
<feature type="transmembrane region" description="Helical" evidence="8">
    <location>
        <begin position="369"/>
        <end position="393"/>
    </location>
</feature>
<protein>
    <submittedName>
        <fullName evidence="9">Purine-cytosine permease</fullName>
    </submittedName>
</protein>
<proteinExistence type="inferred from homology"/>
<sequence>MAIASYGVALLRWRSLHGTRRDPLRRASPSLAIVSPAAQLARLAKLRVELTSLCLVTASWAITVPIRSLSALVSASFSLVAASHPFPCCGCHLCVTRSALGSVAATSGLIPRFAWRPALATMDKTDSQLADLEKSPRAAYAKLDGDVPLQAAEQPLQDSNSVYARLQRWAGRFKIETRGIERVPEDERHDDSLVNVGSMWLAANMVISSFAIGVLGKSLFYLGSADAFLVVLFFNMVGILPVCYFSTFGPIFGLRQIVLSRFWYGWHGVKIVALFNVIACLGWSCINVIVGAQVINAVNSDVPGWAGIIIIAVCTFIVTLFGYKVVHAYEFWSWIPAFIVFMIVLIEFAVSGAYVNIPMGTGTSEVGSVLSFGATVFGFAIGWTSYAADYTVYHPVNQSKTKVFFAAYAGLIVPLLFTQFLGVAIMTSTDESNPDSKYRDGYNEAGAGGLVSAVIVGPLGGFGQFCLVLLALSIIANNCPNIYSFAITVQVFGEWTRSVPRFVWTLVGTVIYAVVAFPGYSHFESVLENFMNVIGYWMSVYAAIGLTEHFYFRRGYSGYNPADYDNREKLPHGIAAVFSFCVGIVGAVLGMSQTWYVGPIAKLCGEAPYGGDVGVELAWLFSIVSYLVTRPIELHYFGK</sequence>
<evidence type="ECO:0000256" key="6">
    <source>
        <dbReference type="ARBA" id="ARBA00022989"/>
    </source>
</evidence>
<keyword evidence="7 8" id="KW-0472">Membrane</keyword>
<reference evidence="9" key="1">
    <citation type="submission" date="2021-02" db="EMBL/GenBank/DDBJ databases">
        <authorList>
            <person name="Palmer J.M."/>
        </authorList>
    </citation>
    <scope>NUCLEOTIDE SEQUENCE</scope>
    <source>
        <strain evidence="9">SCRP734</strain>
    </source>
</reference>
<evidence type="ECO:0000256" key="5">
    <source>
        <dbReference type="ARBA" id="ARBA00022692"/>
    </source>
</evidence>
<keyword evidence="3" id="KW-0813">Transport</keyword>
<dbReference type="CDD" id="cd11484">
    <property type="entry name" value="SLC-NCS1sbd_CobB-like"/>
    <property type="match status" value="1"/>
</dbReference>
<evidence type="ECO:0000256" key="2">
    <source>
        <dbReference type="ARBA" id="ARBA00008974"/>
    </source>
</evidence>
<keyword evidence="5 8" id="KW-0812">Transmembrane</keyword>
<dbReference type="GO" id="GO:0015851">
    <property type="term" value="P:nucleobase transport"/>
    <property type="evidence" value="ECO:0007669"/>
    <property type="project" value="UniProtKB-ARBA"/>
</dbReference>
<dbReference type="EMBL" id="JAGDFM010000127">
    <property type="protein sequence ID" value="KAG7385207.1"/>
    <property type="molecule type" value="Genomic_DNA"/>
</dbReference>
<dbReference type="PANTHER" id="PTHR31806">
    <property type="entry name" value="PURINE-CYTOSINE PERMEASE FCY2-RELATED"/>
    <property type="match status" value="1"/>
</dbReference>
<evidence type="ECO:0000313" key="9">
    <source>
        <dbReference type="EMBL" id="KAG7385207.1"/>
    </source>
</evidence>
<keyword evidence="10" id="KW-1185">Reference proteome</keyword>
<evidence type="ECO:0000256" key="1">
    <source>
        <dbReference type="ARBA" id="ARBA00004141"/>
    </source>
</evidence>
<feature type="transmembrane region" description="Helical" evidence="8">
    <location>
        <begin position="617"/>
        <end position="637"/>
    </location>
</feature>
<accession>A0A8T1VVB6</accession>
<dbReference type="FunFam" id="1.10.4160.10:FF:000002">
    <property type="entry name" value="Purine-cytosine permease fcyB"/>
    <property type="match status" value="1"/>
</dbReference>
<gene>
    <name evidence="9" type="primary">FCY2_1</name>
    <name evidence="9" type="ORF">PHYPSEUDO_001749</name>
</gene>
<dbReference type="AlphaFoldDB" id="A0A8T1VVB6"/>
<dbReference type="Proteomes" id="UP000694044">
    <property type="component" value="Unassembled WGS sequence"/>
</dbReference>
<comment type="similarity">
    <text evidence="2">Belongs to the purine-cytosine permease (2.A.39) family.</text>
</comment>
<feature type="transmembrane region" description="Helical" evidence="8">
    <location>
        <begin position="227"/>
        <end position="252"/>
    </location>
</feature>
<feature type="transmembrane region" description="Helical" evidence="8">
    <location>
        <begin position="573"/>
        <end position="597"/>
    </location>
</feature>
<organism evidence="9 10">
    <name type="scientific">Phytophthora pseudosyringae</name>
    <dbReference type="NCBI Taxonomy" id="221518"/>
    <lineage>
        <taxon>Eukaryota</taxon>
        <taxon>Sar</taxon>
        <taxon>Stramenopiles</taxon>
        <taxon>Oomycota</taxon>
        <taxon>Peronosporomycetes</taxon>
        <taxon>Peronosporales</taxon>
        <taxon>Peronosporaceae</taxon>
        <taxon>Phytophthora</taxon>
    </lineage>
</organism>
<evidence type="ECO:0000313" key="10">
    <source>
        <dbReference type="Proteomes" id="UP000694044"/>
    </source>
</evidence>
<dbReference type="PANTHER" id="PTHR31806:SF1">
    <property type="entry name" value="PURINE-CYTOSINE PERMEASE FCY2-RELATED"/>
    <property type="match status" value="1"/>
</dbReference>
<dbReference type="InterPro" id="IPR001248">
    <property type="entry name" value="Pur-cyt_permease"/>
</dbReference>
<feature type="transmembrane region" description="Helical" evidence="8">
    <location>
        <begin position="533"/>
        <end position="552"/>
    </location>
</feature>
<dbReference type="Pfam" id="PF02133">
    <property type="entry name" value="Transp_cyt_pur"/>
    <property type="match status" value="1"/>
</dbReference>
<evidence type="ECO:0000256" key="4">
    <source>
        <dbReference type="ARBA" id="ARBA00022553"/>
    </source>
</evidence>
<feature type="transmembrane region" description="Helical" evidence="8">
    <location>
        <begin position="447"/>
        <end position="475"/>
    </location>
</feature>
<keyword evidence="4" id="KW-0597">Phosphoprotein</keyword>
<feature type="transmembrane region" description="Helical" evidence="8">
    <location>
        <begin position="304"/>
        <end position="323"/>
    </location>
</feature>
<dbReference type="InterPro" id="IPR026030">
    <property type="entry name" value="Pur-cyt_permease_Fcy2/21/22"/>
</dbReference>
<dbReference type="GO" id="GO:0022857">
    <property type="term" value="F:transmembrane transporter activity"/>
    <property type="evidence" value="ECO:0007669"/>
    <property type="project" value="InterPro"/>
</dbReference>
<feature type="transmembrane region" description="Helical" evidence="8">
    <location>
        <begin position="273"/>
        <end position="298"/>
    </location>
</feature>
<dbReference type="GO" id="GO:0005886">
    <property type="term" value="C:plasma membrane"/>
    <property type="evidence" value="ECO:0007669"/>
    <property type="project" value="TreeGrafter"/>
</dbReference>
<comment type="caution">
    <text evidence="9">The sequence shown here is derived from an EMBL/GenBank/DDBJ whole genome shotgun (WGS) entry which is preliminary data.</text>
</comment>
<evidence type="ECO:0000256" key="7">
    <source>
        <dbReference type="ARBA" id="ARBA00023136"/>
    </source>
</evidence>
<dbReference type="OrthoDB" id="2116389at2759"/>
<evidence type="ECO:0000256" key="3">
    <source>
        <dbReference type="ARBA" id="ARBA00022448"/>
    </source>
</evidence>
<comment type="subcellular location">
    <subcellularLocation>
        <location evidence="1">Membrane</location>
        <topology evidence="1">Multi-pass membrane protein</topology>
    </subcellularLocation>
</comment>